<dbReference type="CDD" id="cd00209">
    <property type="entry name" value="DHFR"/>
    <property type="match status" value="1"/>
</dbReference>
<evidence type="ECO:0000256" key="3">
    <source>
        <dbReference type="ARBA" id="ARBA00012856"/>
    </source>
</evidence>
<evidence type="ECO:0000256" key="9">
    <source>
        <dbReference type="RuleBase" id="RU004474"/>
    </source>
</evidence>
<evidence type="ECO:0000256" key="4">
    <source>
        <dbReference type="ARBA" id="ARBA00022563"/>
    </source>
</evidence>
<dbReference type="PANTHER" id="PTHR48069:SF3">
    <property type="entry name" value="DIHYDROFOLATE REDUCTASE"/>
    <property type="match status" value="1"/>
</dbReference>
<dbReference type="EC" id="1.5.1.3" evidence="3 8"/>
<keyword evidence="12" id="KW-1185">Reference proteome</keyword>
<dbReference type="InterPro" id="IPR001796">
    <property type="entry name" value="DHFR_dom"/>
</dbReference>
<feature type="domain" description="DHFR" evidence="10">
    <location>
        <begin position="2"/>
        <end position="162"/>
    </location>
</feature>
<keyword evidence="4 8" id="KW-0554">One-carbon metabolism</keyword>
<dbReference type="PROSITE" id="PS00075">
    <property type="entry name" value="DHFR_1"/>
    <property type="match status" value="1"/>
</dbReference>
<evidence type="ECO:0000256" key="6">
    <source>
        <dbReference type="ARBA" id="ARBA00023002"/>
    </source>
</evidence>
<sequence>MIISVIVAASENQVIGIDNKLPWHMPADLKYFKSHTLGKPIIMGRKTFESVGKPLPGRQNIVITRQPDYKQEGVWVVPSIAAAIDKARTFEGSEMFITGGTEIFKQALPLVQRVYLTRIHTIVEGDAYFPVIHEPEWTLVKEDAHQPDEKHKYAYSFQVWERRK</sequence>
<evidence type="ECO:0000259" key="10">
    <source>
        <dbReference type="PROSITE" id="PS51330"/>
    </source>
</evidence>
<dbReference type="SUPFAM" id="SSF53597">
    <property type="entry name" value="Dihydrofolate reductase-like"/>
    <property type="match status" value="1"/>
</dbReference>
<dbReference type="PRINTS" id="PR00070">
    <property type="entry name" value="DHFR"/>
</dbReference>
<dbReference type="InterPro" id="IPR012259">
    <property type="entry name" value="DHFR"/>
</dbReference>
<evidence type="ECO:0000256" key="7">
    <source>
        <dbReference type="ARBA" id="ARBA00025067"/>
    </source>
</evidence>
<name>A0ABV2T5T9_9BACT</name>
<dbReference type="InterPro" id="IPR017925">
    <property type="entry name" value="DHFR_CS"/>
</dbReference>
<dbReference type="PIRSF" id="PIRSF000194">
    <property type="entry name" value="DHFR"/>
    <property type="match status" value="1"/>
</dbReference>
<comment type="caution">
    <text evidence="11">The sequence shown here is derived from an EMBL/GenBank/DDBJ whole genome shotgun (WGS) entry which is preliminary data.</text>
</comment>
<dbReference type="Gene3D" id="3.40.430.10">
    <property type="entry name" value="Dihydrofolate Reductase, subunit A"/>
    <property type="match status" value="1"/>
</dbReference>
<proteinExistence type="inferred from homology"/>
<comment type="catalytic activity">
    <reaction evidence="8">
        <text>(6S)-5,6,7,8-tetrahydrofolate + NADP(+) = 7,8-dihydrofolate + NADPH + H(+)</text>
        <dbReference type="Rhea" id="RHEA:15009"/>
        <dbReference type="ChEBI" id="CHEBI:15378"/>
        <dbReference type="ChEBI" id="CHEBI:57451"/>
        <dbReference type="ChEBI" id="CHEBI:57453"/>
        <dbReference type="ChEBI" id="CHEBI:57783"/>
        <dbReference type="ChEBI" id="CHEBI:58349"/>
        <dbReference type="EC" id="1.5.1.3"/>
    </reaction>
</comment>
<evidence type="ECO:0000313" key="11">
    <source>
        <dbReference type="EMBL" id="MET6998376.1"/>
    </source>
</evidence>
<evidence type="ECO:0000256" key="5">
    <source>
        <dbReference type="ARBA" id="ARBA00022857"/>
    </source>
</evidence>
<dbReference type="InterPro" id="IPR024072">
    <property type="entry name" value="DHFR-like_dom_sf"/>
</dbReference>
<dbReference type="PANTHER" id="PTHR48069">
    <property type="entry name" value="DIHYDROFOLATE REDUCTASE"/>
    <property type="match status" value="1"/>
</dbReference>
<evidence type="ECO:0000256" key="1">
    <source>
        <dbReference type="ARBA" id="ARBA00004903"/>
    </source>
</evidence>
<dbReference type="RefSeq" id="WP_354661011.1">
    <property type="nucleotide sequence ID" value="NZ_JBEXAC010000001.1"/>
</dbReference>
<accession>A0ABV2T5T9</accession>
<comment type="similarity">
    <text evidence="2 8 9">Belongs to the dihydrofolate reductase family.</text>
</comment>
<evidence type="ECO:0000313" key="12">
    <source>
        <dbReference type="Proteomes" id="UP001549749"/>
    </source>
</evidence>
<dbReference type="EMBL" id="JBEXAC010000001">
    <property type="protein sequence ID" value="MET6998376.1"/>
    <property type="molecule type" value="Genomic_DNA"/>
</dbReference>
<evidence type="ECO:0000256" key="8">
    <source>
        <dbReference type="PIRNR" id="PIRNR000194"/>
    </source>
</evidence>
<protein>
    <recommendedName>
        <fullName evidence="3 8">Dihydrofolate reductase</fullName>
        <ecNumber evidence="3 8">1.5.1.3</ecNumber>
    </recommendedName>
</protein>
<keyword evidence="5 8" id="KW-0521">NADP</keyword>
<dbReference type="Pfam" id="PF00186">
    <property type="entry name" value="DHFR_1"/>
    <property type="match status" value="1"/>
</dbReference>
<comment type="function">
    <text evidence="7 8">Key enzyme in folate metabolism. Catalyzes an essential reaction for de novo glycine and purine synthesis, and for DNA precursor synthesis.</text>
</comment>
<dbReference type="GO" id="GO:0004146">
    <property type="term" value="F:dihydrofolate reductase activity"/>
    <property type="evidence" value="ECO:0007669"/>
    <property type="project" value="UniProtKB-EC"/>
</dbReference>
<organism evidence="11 12">
    <name type="scientific">Chitinophaga defluvii</name>
    <dbReference type="NCBI Taxonomy" id="3163343"/>
    <lineage>
        <taxon>Bacteria</taxon>
        <taxon>Pseudomonadati</taxon>
        <taxon>Bacteroidota</taxon>
        <taxon>Chitinophagia</taxon>
        <taxon>Chitinophagales</taxon>
        <taxon>Chitinophagaceae</taxon>
        <taxon>Chitinophaga</taxon>
    </lineage>
</organism>
<reference evidence="11 12" key="1">
    <citation type="submission" date="2024-06" db="EMBL/GenBank/DDBJ databases">
        <title>Chitinophaga defluvii sp. nov., isolated from municipal sewage.</title>
        <authorList>
            <person name="Zhang L."/>
        </authorList>
    </citation>
    <scope>NUCLEOTIDE SEQUENCE [LARGE SCALE GENOMIC DNA]</scope>
    <source>
        <strain evidence="11 12">H8</strain>
    </source>
</reference>
<evidence type="ECO:0000256" key="2">
    <source>
        <dbReference type="ARBA" id="ARBA00009539"/>
    </source>
</evidence>
<dbReference type="PROSITE" id="PS51330">
    <property type="entry name" value="DHFR_2"/>
    <property type="match status" value="1"/>
</dbReference>
<dbReference type="Proteomes" id="UP001549749">
    <property type="component" value="Unassembled WGS sequence"/>
</dbReference>
<gene>
    <name evidence="11" type="ORF">ABR189_13395</name>
</gene>
<comment type="pathway">
    <text evidence="1 8">Cofactor biosynthesis; tetrahydrofolate biosynthesis; 5,6,7,8-tetrahydrofolate from 7,8-dihydrofolate: step 1/1.</text>
</comment>
<keyword evidence="6 8" id="KW-0560">Oxidoreductase</keyword>